<accession>A0ABV7KS10</accession>
<keyword evidence="6 7" id="KW-0472">Membrane</keyword>
<evidence type="ECO:0000256" key="3">
    <source>
        <dbReference type="ARBA" id="ARBA00022519"/>
    </source>
</evidence>
<protein>
    <submittedName>
        <fullName evidence="9">TRAP transporter large permease</fullName>
    </submittedName>
</protein>
<keyword evidence="5 7" id="KW-1133">Transmembrane helix</keyword>
<evidence type="ECO:0000259" key="8">
    <source>
        <dbReference type="Pfam" id="PF06808"/>
    </source>
</evidence>
<dbReference type="InterPro" id="IPR004681">
    <property type="entry name" value="TRAP_DctM"/>
</dbReference>
<organism evidence="9 10">
    <name type="scientific">Planomicrobium okeanokoites</name>
    <name type="common">Planococcus okeanokoites</name>
    <name type="synonym">Flavobacterium okeanokoites</name>
    <dbReference type="NCBI Taxonomy" id="244"/>
    <lineage>
        <taxon>Bacteria</taxon>
        <taxon>Bacillati</taxon>
        <taxon>Bacillota</taxon>
        <taxon>Bacilli</taxon>
        <taxon>Bacillales</taxon>
        <taxon>Caryophanaceae</taxon>
        <taxon>Planomicrobium</taxon>
    </lineage>
</organism>
<feature type="transmembrane region" description="Helical" evidence="7">
    <location>
        <begin position="6"/>
        <end position="32"/>
    </location>
</feature>
<feature type="transmembrane region" description="Helical" evidence="7">
    <location>
        <begin position="357"/>
        <end position="379"/>
    </location>
</feature>
<feature type="transmembrane region" description="Helical" evidence="7">
    <location>
        <begin position="53"/>
        <end position="74"/>
    </location>
</feature>
<feature type="transmembrane region" description="Helical" evidence="7">
    <location>
        <begin position="272"/>
        <end position="289"/>
    </location>
</feature>
<feature type="domain" description="TRAP C4-dicarboxylate transport system permease DctM subunit" evidence="8">
    <location>
        <begin position="9"/>
        <end position="414"/>
    </location>
</feature>
<feature type="transmembrane region" description="Helical" evidence="7">
    <location>
        <begin position="171"/>
        <end position="192"/>
    </location>
</feature>
<feature type="transmembrane region" description="Helical" evidence="7">
    <location>
        <begin position="309"/>
        <end position="329"/>
    </location>
</feature>
<evidence type="ECO:0000256" key="4">
    <source>
        <dbReference type="ARBA" id="ARBA00022692"/>
    </source>
</evidence>
<feature type="transmembrane region" description="Helical" evidence="7">
    <location>
        <begin position="213"/>
        <end position="235"/>
    </location>
</feature>
<evidence type="ECO:0000256" key="2">
    <source>
        <dbReference type="ARBA" id="ARBA00022475"/>
    </source>
</evidence>
<comment type="subcellular location">
    <subcellularLocation>
        <location evidence="1">Cell inner membrane</location>
        <topology evidence="1">Multi-pass membrane protein</topology>
    </subcellularLocation>
</comment>
<dbReference type="InterPro" id="IPR010656">
    <property type="entry name" value="DctM"/>
</dbReference>
<dbReference type="PIRSF" id="PIRSF006066">
    <property type="entry name" value="HI0050"/>
    <property type="match status" value="1"/>
</dbReference>
<proteinExistence type="predicted"/>
<dbReference type="NCBIfam" id="TIGR00786">
    <property type="entry name" value="dctM"/>
    <property type="match status" value="1"/>
</dbReference>
<evidence type="ECO:0000256" key="7">
    <source>
        <dbReference type="SAM" id="Phobius"/>
    </source>
</evidence>
<sequence>MVASLFPLAIFFLLLGFPVFMAILIPSFAVLIQNFPNIAPDILLQQMVGGVNNFSILAIPFFIFAADVISQGQIGKRLVNLANNMVGHITGGLAIATIITCLFFGAISGAGSAAVVAVGGIVYPILVEKGYKPNFVIGLVLASSSLAMLIPPSIAMILYSTVAPAASVRDLFSGGLILGIMVGVAFMVYSYFYAKKNKIQKEEFIGFKNLGKAFVEAGWALGFPIVILSGIYLGITTITEAAAVAVAYAIFVEVVIYKDLKLKELGSVATKSGLIIAMLLVLIAAGKAISYVMTIGGLPQMINSLLGDYSVVVVLLLLTLIFLVAGMFIDPNSAVIILVPLVAPVAFGLGVDPVHLGLIIVFNLTIGMITPPFGLNIFIAQSTFKLPYEKILPGLVPFLAISIGLLLVVTFVPDLIMWFKN</sequence>
<dbReference type="Pfam" id="PF06808">
    <property type="entry name" value="DctM"/>
    <property type="match status" value="1"/>
</dbReference>
<dbReference type="Proteomes" id="UP001595625">
    <property type="component" value="Unassembled WGS sequence"/>
</dbReference>
<keyword evidence="4 7" id="KW-0812">Transmembrane</keyword>
<feature type="transmembrane region" description="Helical" evidence="7">
    <location>
        <begin position="391"/>
        <end position="412"/>
    </location>
</feature>
<evidence type="ECO:0000313" key="10">
    <source>
        <dbReference type="Proteomes" id="UP001595625"/>
    </source>
</evidence>
<reference evidence="10" key="1">
    <citation type="journal article" date="2019" name="Int. J. Syst. Evol. Microbiol.">
        <title>The Global Catalogue of Microorganisms (GCM) 10K type strain sequencing project: providing services to taxonomists for standard genome sequencing and annotation.</title>
        <authorList>
            <consortium name="The Broad Institute Genomics Platform"/>
            <consortium name="The Broad Institute Genome Sequencing Center for Infectious Disease"/>
            <person name="Wu L."/>
            <person name="Ma J."/>
        </authorList>
    </citation>
    <scope>NUCLEOTIDE SEQUENCE [LARGE SCALE GENOMIC DNA]</scope>
    <source>
        <strain evidence="10">CCM 320</strain>
    </source>
</reference>
<evidence type="ECO:0000313" key="9">
    <source>
        <dbReference type="EMBL" id="MFC3212261.1"/>
    </source>
</evidence>
<feature type="transmembrane region" description="Helical" evidence="7">
    <location>
        <begin position="241"/>
        <end position="260"/>
    </location>
</feature>
<gene>
    <name evidence="9" type="ORF">ACFOEJ_14330</name>
</gene>
<dbReference type="PANTHER" id="PTHR33362">
    <property type="entry name" value="SIALIC ACID TRAP TRANSPORTER PERMEASE PROTEIN SIAT-RELATED"/>
    <property type="match status" value="1"/>
</dbReference>
<dbReference type="RefSeq" id="WP_117312792.1">
    <property type="nucleotide sequence ID" value="NZ_JBHRUJ010000017.1"/>
</dbReference>
<evidence type="ECO:0000256" key="6">
    <source>
        <dbReference type="ARBA" id="ARBA00023136"/>
    </source>
</evidence>
<feature type="transmembrane region" description="Helical" evidence="7">
    <location>
        <begin position="94"/>
        <end position="123"/>
    </location>
</feature>
<feature type="transmembrane region" description="Helical" evidence="7">
    <location>
        <begin position="334"/>
        <end position="351"/>
    </location>
</feature>
<feature type="transmembrane region" description="Helical" evidence="7">
    <location>
        <begin position="135"/>
        <end position="159"/>
    </location>
</feature>
<comment type="caution">
    <text evidence="9">The sequence shown here is derived from an EMBL/GenBank/DDBJ whole genome shotgun (WGS) entry which is preliminary data.</text>
</comment>
<evidence type="ECO:0000256" key="5">
    <source>
        <dbReference type="ARBA" id="ARBA00022989"/>
    </source>
</evidence>
<keyword evidence="3" id="KW-0997">Cell inner membrane</keyword>
<keyword evidence="2" id="KW-1003">Cell membrane</keyword>
<name>A0ABV7KS10_PLAOK</name>
<keyword evidence="10" id="KW-1185">Reference proteome</keyword>
<evidence type="ECO:0000256" key="1">
    <source>
        <dbReference type="ARBA" id="ARBA00004429"/>
    </source>
</evidence>
<dbReference type="EMBL" id="JBHRUJ010000017">
    <property type="protein sequence ID" value="MFC3212261.1"/>
    <property type="molecule type" value="Genomic_DNA"/>
</dbReference>